<keyword evidence="1" id="KW-0812">Transmembrane</keyword>
<feature type="transmembrane region" description="Helical" evidence="1">
    <location>
        <begin position="716"/>
        <end position="740"/>
    </location>
</feature>
<keyword evidence="1" id="KW-1133">Transmembrane helix</keyword>
<evidence type="ECO:0000256" key="1">
    <source>
        <dbReference type="SAM" id="Phobius"/>
    </source>
</evidence>
<comment type="caution">
    <text evidence="2">The sequence shown here is derived from an EMBL/GenBank/DDBJ whole genome shotgun (WGS) entry which is preliminary data.</text>
</comment>
<keyword evidence="1" id="KW-0472">Membrane</keyword>
<evidence type="ECO:0000313" key="3">
    <source>
        <dbReference type="Proteomes" id="UP001334248"/>
    </source>
</evidence>
<sequence>MELTVGYVSGLIAALIFVLQILLPNVLVVVVVGLLTKSHSAVTWSVVERNLLSSLWPVFLNADSAVSDRVELSVRLLTWMRPLGLGLIAIAAVVTPLGLYEEVAPDRQPQPSTMTYLPDTGPFGIGTLPRNHAGFSRLCGSFQPLQCPGTTVVIEYDEEYDPIDNVTLLSNGTISKGEYYDTRIPEFLWELYQSGLSLQSRSVSSFFDIETRQFTFRKQSNFGIDKPYTVDFFQYLKSIHLDNALKPVEGLVTDTISGGVGFRHHTAPTISGTAAEWSEDILFIEPEIVCVPSNLSYEFQLPWETDPLGSQVTNLSIVDEGGFVDIMPEYPILDLNDTQRDPQLWNRAYKAAWMTNAYTMVYMNITRPAPHAFAYMNSKVGQRWPLTKDQAMGVSPYSANFQPYYGMVQPPTYMSNYTFAKYPEANYSNPFGISMSNYSSIHVICSGAGGQDTANTTRPSVVCGLVFGAARRTDGDESLAFVPGTWWKQPIYSCAGISKATIKSVQFVYNVTEGSKDTLEALSVQTIQDKEYEDVEHMPLWGVETVDVKYADIAQLWGLISPARQKLVNLITVQSPRLYLPGYMGDLNYQRQGAGYLPGASGPVDIMTSLFDSLSASDGTQDYSGKTNVATLLRWREASKTAAGVSIMLRRIWTDKAANLLTGTRGWNTRTLTPGNLLPNPRKRKRQSQIVNDHAEIETLVPVTIYKKRVRYRGQFAIPAFLSIALVGLTSVGALILSILRKSTPAKINHYLKQLSTGRLLSAMQHPGESDQEASTEEWLSQVGHKSVQVDQWGAASRSDSPPTLTLLSLSTKDTLRLHHSRR</sequence>
<dbReference type="GeneID" id="90004641"/>
<reference evidence="2 3" key="1">
    <citation type="journal article" date="2023" name="Res Sq">
        <title>Genomic and morphological characterization of Knufia obscura isolated from the Mars 2020 spacecraft assembly facility.</title>
        <authorList>
            <person name="Chander A.M."/>
            <person name="Teixeira M.M."/>
            <person name="Singh N.K."/>
            <person name="Williams M.P."/>
            <person name="Parker C.W."/>
            <person name="Leo P."/>
            <person name="Stajich J.E."/>
            <person name="Torok T."/>
            <person name="Tighe S."/>
            <person name="Mason C.E."/>
            <person name="Venkateswaran K."/>
        </authorList>
    </citation>
    <scope>NUCLEOTIDE SEQUENCE [LARGE SCALE GENOMIC DNA]</scope>
    <source>
        <strain evidence="2 3">CCFEE 5817</strain>
    </source>
</reference>
<organism evidence="2 3">
    <name type="scientific">Knufia obscura</name>
    <dbReference type="NCBI Taxonomy" id="1635080"/>
    <lineage>
        <taxon>Eukaryota</taxon>
        <taxon>Fungi</taxon>
        <taxon>Dikarya</taxon>
        <taxon>Ascomycota</taxon>
        <taxon>Pezizomycotina</taxon>
        <taxon>Eurotiomycetes</taxon>
        <taxon>Chaetothyriomycetidae</taxon>
        <taxon>Chaetothyriales</taxon>
        <taxon>Trichomeriaceae</taxon>
        <taxon>Knufia</taxon>
    </lineage>
</organism>
<feature type="transmembrane region" description="Helical" evidence="1">
    <location>
        <begin position="83"/>
        <end position="100"/>
    </location>
</feature>
<dbReference type="Proteomes" id="UP001334248">
    <property type="component" value="Unassembled WGS sequence"/>
</dbReference>
<gene>
    <name evidence="2" type="ORF">PMZ80_011192</name>
</gene>
<feature type="transmembrane region" description="Helical" evidence="1">
    <location>
        <begin position="12"/>
        <end position="35"/>
    </location>
</feature>
<evidence type="ECO:0000313" key="2">
    <source>
        <dbReference type="EMBL" id="KAK5936568.1"/>
    </source>
</evidence>
<protein>
    <submittedName>
        <fullName evidence="2">Uncharacterized protein</fullName>
    </submittedName>
</protein>
<keyword evidence="3" id="KW-1185">Reference proteome</keyword>
<accession>A0ABR0R7H5</accession>
<name>A0ABR0R7H5_9EURO</name>
<dbReference type="EMBL" id="JAVHJV010000029">
    <property type="protein sequence ID" value="KAK5936568.1"/>
    <property type="molecule type" value="Genomic_DNA"/>
</dbReference>
<dbReference type="RefSeq" id="XP_064724658.1">
    <property type="nucleotide sequence ID" value="XM_064879580.1"/>
</dbReference>
<proteinExistence type="predicted"/>